<feature type="compositionally biased region" description="Basic and acidic residues" evidence="16">
    <location>
        <begin position="80"/>
        <end position="95"/>
    </location>
</feature>
<comment type="catalytic activity">
    <reaction evidence="2">
        <text>uridine in snRNA = pseudouridine in snRNA</text>
        <dbReference type="Rhea" id="RHEA:51124"/>
        <dbReference type="Rhea" id="RHEA-COMP:12891"/>
        <dbReference type="Rhea" id="RHEA-COMP:12892"/>
        <dbReference type="ChEBI" id="CHEBI:65314"/>
        <dbReference type="ChEBI" id="CHEBI:65315"/>
    </reaction>
</comment>
<dbReference type="InterPro" id="IPR001406">
    <property type="entry name" value="PsdUridine_synth_TruA"/>
</dbReference>
<evidence type="ECO:0000256" key="5">
    <source>
        <dbReference type="ARBA" id="ARBA00022664"/>
    </source>
</evidence>
<evidence type="ECO:0000256" key="9">
    <source>
        <dbReference type="ARBA" id="ARBA00036943"/>
    </source>
</evidence>
<dbReference type="GO" id="GO:0009982">
    <property type="term" value="F:pseudouridine synthase activity"/>
    <property type="evidence" value="ECO:0007669"/>
    <property type="project" value="EnsemblFungi"/>
</dbReference>
<dbReference type="FunFam" id="3.30.70.580:FF:000002">
    <property type="entry name" value="tRNA pseudouridine synthase"/>
    <property type="match status" value="1"/>
</dbReference>
<evidence type="ECO:0000256" key="10">
    <source>
        <dbReference type="ARBA" id="ARBA00053072"/>
    </source>
</evidence>
<proteinExistence type="inferred from homology"/>
<dbReference type="GO" id="GO:0003723">
    <property type="term" value="F:RNA binding"/>
    <property type="evidence" value="ECO:0007669"/>
    <property type="project" value="InterPro"/>
</dbReference>
<protein>
    <recommendedName>
        <fullName evidence="11">tRNA pseudouridine synthase 1</fullName>
    </recommendedName>
    <alternativeName>
        <fullName evidence="12">tRNA pseudouridylate synthase 1</fullName>
    </alternativeName>
    <alternativeName>
        <fullName evidence="13">tRNA-uridine isomerase 1</fullName>
    </alternativeName>
</protein>
<keyword evidence="7" id="KW-0413">Isomerase</keyword>
<comment type="caution">
    <text evidence="18">The sequence shown here is derived from an EMBL/GenBank/DDBJ whole genome shotgun (WGS) entry which is preliminary data.</text>
</comment>
<name>A0A0F4ZHV4_9PEZI</name>
<dbReference type="CDD" id="cd02568">
    <property type="entry name" value="PseudoU_synth_PUS1_PUS2"/>
    <property type="match status" value="1"/>
</dbReference>
<dbReference type="Gene3D" id="3.30.70.580">
    <property type="entry name" value="Pseudouridine synthase I, catalytic domain, N-terminal subdomain"/>
    <property type="match status" value="1"/>
</dbReference>
<evidence type="ECO:0000256" key="4">
    <source>
        <dbReference type="ARBA" id="ARBA00009375"/>
    </source>
</evidence>
<dbReference type="GO" id="GO:0031119">
    <property type="term" value="P:tRNA pseudouridine synthesis"/>
    <property type="evidence" value="ECO:0007669"/>
    <property type="project" value="EnsemblFungi"/>
</dbReference>
<evidence type="ECO:0000256" key="3">
    <source>
        <dbReference type="ARBA" id="ARBA00004123"/>
    </source>
</evidence>
<feature type="region of interest" description="Disordered" evidence="16">
    <location>
        <begin position="1"/>
        <end position="122"/>
    </location>
</feature>
<evidence type="ECO:0000313" key="18">
    <source>
        <dbReference type="EMBL" id="KKA29473.1"/>
    </source>
</evidence>
<dbReference type="AlphaFoldDB" id="A0A0F4ZHV4"/>
<dbReference type="SUPFAM" id="SSF55120">
    <property type="entry name" value="Pseudouridine synthase"/>
    <property type="match status" value="1"/>
</dbReference>
<feature type="compositionally biased region" description="Polar residues" evidence="16">
    <location>
        <begin position="30"/>
        <end position="46"/>
    </location>
</feature>
<feature type="compositionally biased region" description="Basic and acidic residues" evidence="16">
    <location>
        <begin position="333"/>
        <end position="361"/>
    </location>
</feature>
<evidence type="ECO:0000256" key="16">
    <source>
        <dbReference type="SAM" id="MobiDB-lite"/>
    </source>
</evidence>
<feature type="domain" description="Pseudouridine synthase I TruA alpha/beta" evidence="17">
    <location>
        <begin position="399"/>
        <end position="505"/>
    </location>
</feature>
<comment type="function">
    <text evidence="10">Formation of pseudouridine at positions 27 and 28 in the anticodon stem and loop of transfer RNAs; at positions 34 and 36 of intron-containing precursor tRNA(Ile) and at position 35 in the intron-containing tRNA(Tyr). Catalyzes pseudouridylation at position 44 in U2 snRNA. Also catalyzes pseudouridylation of mRNAs.</text>
</comment>
<evidence type="ECO:0000256" key="7">
    <source>
        <dbReference type="ARBA" id="ARBA00023235"/>
    </source>
</evidence>
<evidence type="ECO:0000256" key="14">
    <source>
        <dbReference type="PIRSR" id="PIRSR641708-1"/>
    </source>
</evidence>
<evidence type="ECO:0000256" key="12">
    <source>
        <dbReference type="ARBA" id="ARBA00079072"/>
    </source>
</evidence>
<comment type="subcellular location">
    <subcellularLocation>
        <location evidence="3">Nucleus</location>
    </subcellularLocation>
</comment>
<dbReference type="Pfam" id="PF01416">
    <property type="entry name" value="PseudoU_synth_1"/>
    <property type="match status" value="1"/>
</dbReference>
<evidence type="ECO:0000256" key="8">
    <source>
        <dbReference type="ARBA" id="ARBA00023242"/>
    </source>
</evidence>
<comment type="similarity">
    <text evidence="4">Belongs to the tRNA pseudouridine synthase TruA family.</text>
</comment>
<feature type="compositionally biased region" description="Basic and acidic residues" evidence="16">
    <location>
        <begin position="49"/>
        <end position="64"/>
    </location>
</feature>
<dbReference type="InterPro" id="IPR020095">
    <property type="entry name" value="PsdUridine_synth_TruA_C"/>
</dbReference>
<evidence type="ECO:0000256" key="2">
    <source>
        <dbReference type="ARBA" id="ARBA00001832"/>
    </source>
</evidence>
<dbReference type="FunFam" id="3.30.70.660:FF:000002">
    <property type="entry name" value="tRNA pseudouridine synthase"/>
    <property type="match status" value="1"/>
</dbReference>
<dbReference type="PANTHER" id="PTHR11142:SF4">
    <property type="entry name" value="PSEUDOURIDYLATE SYNTHASE 1 HOMOLOG"/>
    <property type="match status" value="1"/>
</dbReference>
<dbReference type="Gene3D" id="3.30.70.660">
    <property type="entry name" value="Pseudouridine synthase I, catalytic domain, C-terminal subdomain"/>
    <property type="match status" value="1"/>
</dbReference>
<reference evidence="18 19" key="1">
    <citation type="submission" date="2015-03" db="EMBL/GenBank/DDBJ databases">
        <authorList>
            <person name="Radwan O."/>
            <person name="Al-Naeli F.A."/>
            <person name="Rendon G.A."/>
            <person name="Fields C."/>
        </authorList>
    </citation>
    <scope>NUCLEOTIDE SEQUENCE [LARGE SCALE GENOMIC DNA]</scope>
    <source>
        <strain evidence="18">CR-DP1</strain>
    </source>
</reference>
<evidence type="ECO:0000313" key="19">
    <source>
        <dbReference type="Proteomes" id="UP000033483"/>
    </source>
</evidence>
<evidence type="ECO:0000256" key="6">
    <source>
        <dbReference type="ARBA" id="ARBA00022694"/>
    </source>
</evidence>
<feature type="active site" description="Nucleophile" evidence="14">
    <location>
        <position position="183"/>
    </location>
</feature>
<dbReference type="InterPro" id="IPR020103">
    <property type="entry name" value="PsdUridine_synth_cat_dom_sf"/>
</dbReference>
<sequence length="604" mass="67282">MASENSSTVAAAEAPAAAPAAAAAPATVVPDSTAQPTDAGSESKPGTSEPRDADQRGDRDDSRGKRQGPPSSSRHKKRKADFEWKKSNKRSRNDEPEGGWPQRKPRENPFSAEEIAGEERKPKKKVAVLIGYSGTGYKGMQINDQEKTIEGDLFAAFVAAGAVSKANADDHKKSSLMRCARTDKGVHAAGNVISLKLIMDENMVENINSHLPDQIRIWGIQRTNNQFNCYKSCDSRWYEYLLPSYCLLPPHPQTYLGKKIWEQAEAKGATNEVKERLSDVQGFWEEVDEKEIKPILESLDAETRAAVLERMHASESLTNGLVDGSVPAAEGAAKTEEAKAKVTEPKTEPESNDAKPEEPTGPREPTPVDFALRDIKYAYIDAKRRYRVTPERLAILQSALNKYLGTHNFYNYTVRTEFKDAAAKRHIKSFEANPEPIVIGKTEWISLKVHGQSFMMHQIRKMVGLACLVTRCGSPLSIIDTTYESEKMAIPKAPSLGLLLERPVFESYNNKARTQLGLEMLEFDKHMDRILPFKHEFIYSRIYEVEEKENSFHEFFQQVDNFKSSYFLWLTAGGLEAARASGGKVEAVQMEGDDEDEDAEGGDG</sequence>
<evidence type="ECO:0000259" key="17">
    <source>
        <dbReference type="Pfam" id="PF01416"/>
    </source>
</evidence>
<comment type="catalytic activity">
    <reaction evidence="9">
        <text>a uridine in tRNA = a pseudouridine in tRNA</text>
        <dbReference type="Rhea" id="RHEA:54572"/>
        <dbReference type="Rhea" id="RHEA-COMP:13339"/>
        <dbReference type="Rhea" id="RHEA-COMP:13934"/>
        <dbReference type="ChEBI" id="CHEBI:65314"/>
        <dbReference type="ChEBI" id="CHEBI:65315"/>
    </reaction>
</comment>
<keyword evidence="6" id="KW-0819">tRNA processing</keyword>
<dbReference type="GO" id="GO:0031120">
    <property type="term" value="P:snRNA pseudouridine synthesis"/>
    <property type="evidence" value="ECO:0007669"/>
    <property type="project" value="UniProtKB-ARBA"/>
</dbReference>
<gene>
    <name evidence="18" type="ORF">TD95_003402</name>
</gene>
<dbReference type="InterPro" id="IPR041708">
    <property type="entry name" value="PUS1/PUS2-like"/>
</dbReference>
<dbReference type="GO" id="GO:1990481">
    <property type="term" value="P:mRNA pseudouridine synthesis"/>
    <property type="evidence" value="ECO:0007669"/>
    <property type="project" value="TreeGrafter"/>
</dbReference>
<evidence type="ECO:0000256" key="13">
    <source>
        <dbReference type="ARBA" id="ARBA00080858"/>
    </source>
</evidence>
<dbReference type="PANTHER" id="PTHR11142">
    <property type="entry name" value="PSEUDOURIDYLATE SYNTHASE"/>
    <property type="match status" value="1"/>
</dbReference>
<dbReference type="Proteomes" id="UP000033483">
    <property type="component" value="Unassembled WGS sequence"/>
</dbReference>
<dbReference type="GO" id="GO:0006397">
    <property type="term" value="P:mRNA processing"/>
    <property type="evidence" value="ECO:0007669"/>
    <property type="project" value="UniProtKB-KW"/>
</dbReference>
<dbReference type="OrthoDB" id="10256309at2759"/>
<accession>A0A0F4ZHV4</accession>
<dbReference type="InterPro" id="IPR020094">
    <property type="entry name" value="TruA/RsuA/RluB/E/F_N"/>
</dbReference>
<dbReference type="InterPro" id="IPR020097">
    <property type="entry name" value="PsdUridine_synth_TruA_a/b_dom"/>
</dbReference>
<evidence type="ECO:0000256" key="1">
    <source>
        <dbReference type="ARBA" id="ARBA00001166"/>
    </source>
</evidence>
<evidence type="ECO:0000256" key="15">
    <source>
        <dbReference type="PIRSR" id="PIRSR641708-2"/>
    </source>
</evidence>
<keyword evidence="5" id="KW-0507">mRNA processing</keyword>
<keyword evidence="8" id="KW-0539">Nucleus</keyword>
<feature type="compositionally biased region" description="Low complexity" evidence="16">
    <location>
        <begin position="10"/>
        <end position="26"/>
    </location>
</feature>
<feature type="region of interest" description="Disordered" evidence="16">
    <location>
        <begin position="319"/>
        <end position="367"/>
    </location>
</feature>
<keyword evidence="19" id="KW-1185">Reference proteome</keyword>
<comment type="catalytic activity">
    <reaction evidence="1">
        <text>a uridine in mRNA = a pseudouridine in mRNA</text>
        <dbReference type="Rhea" id="RHEA:56644"/>
        <dbReference type="Rhea" id="RHEA-COMP:14658"/>
        <dbReference type="Rhea" id="RHEA-COMP:14659"/>
        <dbReference type="ChEBI" id="CHEBI:65314"/>
        <dbReference type="ChEBI" id="CHEBI:65315"/>
    </reaction>
</comment>
<organism evidence="18 19">
    <name type="scientific">Thielaviopsis punctulata</name>
    <dbReference type="NCBI Taxonomy" id="72032"/>
    <lineage>
        <taxon>Eukaryota</taxon>
        <taxon>Fungi</taxon>
        <taxon>Dikarya</taxon>
        <taxon>Ascomycota</taxon>
        <taxon>Pezizomycotina</taxon>
        <taxon>Sordariomycetes</taxon>
        <taxon>Hypocreomycetidae</taxon>
        <taxon>Microascales</taxon>
        <taxon>Ceratocystidaceae</taxon>
        <taxon>Thielaviopsis</taxon>
    </lineage>
</organism>
<feature type="binding site" evidence="15">
    <location>
        <position position="238"/>
    </location>
    <ligand>
        <name>substrate</name>
    </ligand>
</feature>
<dbReference type="EMBL" id="LAEV01000814">
    <property type="protein sequence ID" value="KKA29473.1"/>
    <property type="molecule type" value="Genomic_DNA"/>
</dbReference>
<dbReference type="GO" id="GO:0005634">
    <property type="term" value="C:nucleus"/>
    <property type="evidence" value="ECO:0007669"/>
    <property type="project" value="UniProtKB-SubCell"/>
</dbReference>
<evidence type="ECO:0000256" key="11">
    <source>
        <dbReference type="ARBA" id="ARBA00073968"/>
    </source>
</evidence>
<dbReference type="NCBIfam" id="TIGR00071">
    <property type="entry name" value="hisT_truA"/>
    <property type="match status" value="1"/>
</dbReference>